<accession>A0A6H5GZ62</accession>
<proteinExistence type="predicted"/>
<dbReference type="EMBL" id="CADCXU010022756">
    <property type="protein sequence ID" value="CAB0010097.1"/>
    <property type="molecule type" value="Genomic_DNA"/>
</dbReference>
<dbReference type="Proteomes" id="UP000479000">
    <property type="component" value="Unassembled WGS sequence"/>
</dbReference>
<keyword evidence="3" id="KW-1185">Reference proteome</keyword>
<feature type="non-terminal residue" evidence="1">
    <location>
        <position position="116"/>
    </location>
</feature>
<organism evidence="1 3">
    <name type="scientific">Nesidiocoris tenuis</name>
    <dbReference type="NCBI Taxonomy" id="355587"/>
    <lineage>
        <taxon>Eukaryota</taxon>
        <taxon>Metazoa</taxon>
        <taxon>Ecdysozoa</taxon>
        <taxon>Arthropoda</taxon>
        <taxon>Hexapoda</taxon>
        <taxon>Insecta</taxon>
        <taxon>Pterygota</taxon>
        <taxon>Neoptera</taxon>
        <taxon>Paraneoptera</taxon>
        <taxon>Hemiptera</taxon>
        <taxon>Heteroptera</taxon>
        <taxon>Panheteroptera</taxon>
        <taxon>Cimicomorpha</taxon>
        <taxon>Miridae</taxon>
        <taxon>Dicyphina</taxon>
        <taxon>Nesidiocoris</taxon>
    </lineage>
</organism>
<evidence type="ECO:0000313" key="2">
    <source>
        <dbReference type="EMBL" id="CAB0010098.1"/>
    </source>
</evidence>
<evidence type="ECO:0000313" key="1">
    <source>
        <dbReference type="EMBL" id="CAB0010097.1"/>
    </source>
</evidence>
<dbReference type="EMBL" id="CADCXU010022761">
    <property type="protein sequence ID" value="CAB0010098.1"/>
    <property type="molecule type" value="Genomic_DNA"/>
</dbReference>
<evidence type="ECO:0000313" key="3">
    <source>
        <dbReference type="Proteomes" id="UP000479000"/>
    </source>
</evidence>
<protein>
    <submittedName>
        <fullName evidence="1">Uncharacterized protein</fullName>
    </submittedName>
</protein>
<gene>
    <name evidence="1" type="ORF">NTEN_LOCUS15154</name>
    <name evidence="2" type="ORF">NTEN_LOCUS15155</name>
</gene>
<name>A0A6H5GZ62_9HEMI</name>
<feature type="non-terminal residue" evidence="1">
    <location>
        <position position="1"/>
    </location>
</feature>
<reference evidence="1 3" key="1">
    <citation type="submission" date="2020-02" db="EMBL/GenBank/DDBJ databases">
        <authorList>
            <person name="Ferguson B K."/>
        </authorList>
    </citation>
    <scope>NUCLEOTIDE SEQUENCE [LARGE SCALE GENOMIC DNA]</scope>
</reference>
<sequence length="116" mass="12836">MESVFFQVEKLTARNLSSKSSPKEILKFGIKDELITADAERRGVKVYNGVYPTHAGLIEKIPIPVRTVLSTIVGHLIFISASSGTQKTHELPTLSWRHKGLLTLTILVSHDKGKTL</sequence>
<dbReference type="AlphaFoldDB" id="A0A6H5GZ62"/>